<comment type="subcellular location">
    <subcellularLocation>
        <location evidence="1">Secreted</location>
    </subcellularLocation>
</comment>
<feature type="domain" description="TGF-beta family profile" evidence="12">
    <location>
        <begin position="617"/>
        <end position="729"/>
    </location>
</feature>
<dbReference type="Pfam" id="PF00688">
    <property type="entry name" value="TGFb_propeptide"/>
    <property type="match status" value="1"/>
</dbReference>
<evidence type="ECO:0000256" key="8">
    <source>
        <dbReference type="ARBA" id="ARBA00023157"/>
    </source>
</evidence>
<dbReference type="PROSITE" id="PS51362">
    <property type="entry name" value="TGF_BETA_2"/>
    <property type="match status" value="1"/>
</dbReference>
<keyword evidence="11" id="KW-0472">Membrane</keyword>
<evidence type="ECO:0000256" key="5">
    <source>
        <dbReference type="ARBA" id="ARBA00022685"/>
    </source>
</evidence>
<protein>
    <recommendedName>
        <fullName evidence="12">TGF-beta family profile domain-containing protein</fullName>
    </recommendedName>
</protein>
<dbReference type="GeneTree" id="ENSGT00940000161052"/>
<evidence type="ECO:0000256" key="7">
    <source>
        <dbReference type="ARBA" id="ARBA00023030"/>
    </source>
</evidence>
<keyword evidence="4" id="KW-0964">Secreted</keyword>
<feature type="region of interest" description="Disordered" evidence="10">
    <location>
        <begin position="146"/>
        <end position="228"/>
    </location>
</feature>
<evidence type="ECO:0000256" key="2">
    <source>
        <dbReference type="ARBA" id="ARBA00006656"/>
    </source>
</evidence>
<evidence type="ECO:0000256" key="11">
    <source>
        <dbReference type="SAM" id="Phobius"/>
    </source>
</evidence>
<evidence type="ECO:0000313" key="13">
    <source>
        <dbReference type="Ensembl" id="ENSTGUP00000029281.1"/>
    </source>
</evidence>
<dbReference type="Gene3D" id="2.10.90.10">
    <property type="entry name" value="Cystine-knot cytokines"/>
    <property type="match status" value="1"/>
</dbReference>
<feature type="region of interest" description="Disordered" evidence="10">
    <location>
        <begin position="275"/>
        <end position="300"/>
    </location>
</feature>
<dbReference type="GO" id="GO:0008083">
    <property type="term" value="F:growth factor activity"/>
    <property type="evidence" value="ECO:0007669"/>
    <property type="project" value="UniProtKB-KW"/>
</dbReference>
<name>A0A674H1J0_TAEGU</name>
<keyword evidence="11" id="KW-0812">Transmembrane</keyword>
<dbReference type="FunFam" id="2.10.90.10:FF:000006">
    <property type="entry name" value="growth/differentiation factor 8"/>
    <property type="match status" value="1"/>
</dbReference>
<dbReference type="InterPro" id="IPR001111">
    <property type="entry name" value="TGF-b_propeptide"/>
</dbReference>
<evidence type="ECO:0000256" key="4">
    <source>
        <dbReference type="ARBA" id="ARBA00022525"/>
    </source>
</evidence>
<keyword evidence="8" id="KW-1015">Disulfide bond</keyword>
<dbReference type="SMART" id="SM00204">
    <property type="entry name" value="TGFB"/>
    <property type="match status" value="1"/>
</dbReference>
<keyword evidence="7 9" id="KW-0339">Growth factor</keyword>
<evidence type="ECO:0000256" key="6">
    <source>
        <dbReference type="ARBA" id="ARBA00022729"/>
    </source>
</evidence>
<feature type="compositionally biased region" description="Low complexity" evidence="10">
    <location>
        <begin position="35"/>
        <end position="52"/>
    </location>
</feature>
<dbReference type="SUPFAM" id="SSF57501">
    <property type="entry name" value="Cystine-knot cytokines"/>
    <property type="match status" value="1"/>
</dbReference>
<evidence type="ECO:0000256" key="10">
    <source>
        <dbReference type="SAM" id="MobiDB-lite"/>
    </source>
</evidence>
<evidence type="ECO:0000256" key="1">
    <source>
        <dbReference type="ARBA" id="ARBA00004613"/>
    </source>
</evidence>
<feature type="compositionally biased region" description="Gly residues" evidence="10">
    <location>
        <begin position="161"/>
        <end position="174"/>
    </location>
</feature>
<feature type="transmembrane region" description="Helical" evidence="11">
    <location>
        <begin position="311"/>
        <end position="332"/>
    </location>
</feature>
<evidence type="ECO:0000256" key="3">
    <source>
        <dbReference type="ARBA" id="ARBA00022514"/>
    </source>
</evidence>
<proteinExistence type="inferred from homology"/>
<evidence type="ECO:0000256" key="9">
    <source>
        <dbReference type="RuleBase" id="RU000354"/>
    </source>
</evidence>
<feature type="compositionally biased region" description="Gly residues" evidence="10">
    <location>
        <begin position="214"/>
        <end position="228"/>
    </location>
</feature>
<accession>A0A674H1J0</accession>
<dbReference type="InterPro" id="IPR029034">
    <property type="entry name" value="Cystine-knot_cytokine"/>
</dbReference>
<dbReference type="Pfam" id="PF00019">
    <property type="entry name" value="TGF_beta"/>
    <property type="match status" value="1"/>
</dbReference>
<sequence>MVLMGRAPGKRSGGSPVTRGVPTVISAPGFPPSSPGSSWKRCPVPVRGGRAPPVSPPPQNRPRFGAGTPVTPEGPGAPQAVPGCPCPSRSDAPAALPGARMPRSGQLHPRTPSSSPPRGSPSPPSAGGHPRAGIRRCRSLLEAAAGGTRRCPVPPGSAPSGAGGAPGLPGGSGGRPHLPGRASIPPHLPGAAAGPRRPPGPPEPRGGRGCPSAPGGGGAVPGARGAGGGWCQAPARTSFVRPQPIKAADDTLLLGYKTPGPPLPPLFFIPPPPSAPPGVPASPPPPPLPPSPPLARCGGSGAGGRPGGEGFAYFIFFIIIFFPSLLFLFFFLFLLFFFFFYFFFFYFPLLPPMYFLLSPPGMAPLCWLLGSLVAAVAGGGSVEQPPAPEPACPVCLWRRQSKELRLESIKSQILSKLRLKEAPNITREVVKQLLPKAPPLQQLLDLHDFQGDSLQHDEYLEEDEYHATTETVISMAQETDPAVQIEGSPHCCFFNFSPKVMFTKVVKAQLWVYLRPVQHTATVYLQILRLKPVTEQGSRHIRIRSLKIELNSRAGHWQSIDFKHVLQNWFKQPHNNWGIEINAFDPNGNDLAVTSLGPGAEGLHPFMELRVLENNKRSRRNLGLDCDEHSAESRCCRYPLTVDFEAFGWDWIIAPKRYKANYCSGQCEYMFMQKYPHTHLVQQANPRGSAGPCCTPTKMSPINMLYFNDKQQIIYGKIPGMVVDRCGCS</sequence>
<comment type="similarity">
    <text evidence="2 9">Belongs to the TGF-beta family.</text>
</comment>
<dbReference type="InterPro" id="IPR015615">
    <property type="entry name" value="TGF-beta-rel"/>
</dbReference>
<dbReference type="PANTHER" id="PTHR11848:SF166">
    <property type="entry name" value="GROWTH_DIFFERENTIATION FACTOR 11"/>
    <property type="match status" value="1"/>
</dbReference>
<keyword evidence="14" id="KW-1185">Reference proteome</keyword>
<dbReference type="OMA" id="WWESFET"/>
<dbReference type="Gene3D" id="2.60.120.970">
    <property type="match status" value="1"/>
</dbReference>
<dbReference type="PANTHER" id="PTHR11848">
    <property type="entry name" value="TGF-BETA FAMILY"/>
    <property type="match status" value="1"/>
</dbReference>
<dbReference type="Ensembl" id="ENSTGUT00000039634.1">
    <property type="protein sequence ID" value="ENSTGUP00000029281.1"/>
    <property type="gene ID" value="ENSTGUG00000029578.1"/>
</dbReference>
<keyword evidence="5" id="KW-0165">Cleavage on pair of basic residues</keyword>
<dbReference type="CDD" id="cd19388">
    <property type="entry name" value="TGF_beta_GDF8"/>
    <property type="match status" value="1"/>
</dbReference>
<feature type="region of interest" description="Disordered" evidence="10">
    <location>
        <begin position="1"/>
        <end position="132"/>
    </location>
</feature>
<feature type="transmembrane region" description="Helical" evidence="11">
    <location>
        <begin position="338"/>
        <end position="357"/>
    </location>
</feature>
<dbReference type="InParanoid" id="A0A674H1J0"/>
<feature type="compositionally biased region" description="Pro residues" evidence="10">
    <location>
        <begin position="275"/>
        <end position="293"/>
    </location>
</feature>
<keyword evidence="6" id="KW-0732">Signal</keyword>
<dbReference type="InterPro" id="IPR017948">
    <property type="entry name" value="TGFb_CS"/>
</dbReference>
<dbReference type="FunFam" id="2.60.120.970:FF:000003">
    <property type="entry name" value="Growth differentiation factor 11"/>
    <property type="match status" value="1"/>
</dbReference>
<dbReference type="GO" id="GO:0005125">
    <property type="term" value="F:cytokine activity"/>
    <property type="evidence" value="ECO:0007669"/>
    <property type="project" value="UniProtKB-KW"/>
</dbReference>
<dbReference type="InterPro" id="IPR001839">
    <property type="entry name" value="TGF-b_C"/>
</dbReference>
<evidence type="ECO:0000259" key="12">
    <source>
        <dbReference type="PROSITE" id="PS51362"/>
    </source>
</evidence>
<keyword evidence="11" id="KW-1133">Transmembrane helix</keyword>
<dbReference type="PROSITE" id="PS00250">
    <property type="entry name" value="TGF_BETA_1"/>
    <property type="match status" value="1"/>
</dbReference>
<reference evidence="13" key="1">
    <citation type="submission" date="2025-08" db="UniProtKB">
        <authorList>
            <consortium name="Ensembl"/>
        </authorList>
    </citation>
    <scope>IDENTIFICATION</scope>
</reference>
<feature type="compositionally biased region" description="Pro residues" evidence="10">
    <location>
        <begin position="114"/>
        <end position="124"/>
    </location>
</feature>
<keyword evidence="3" id="KW-0202">Cytokine</keyword>
<evidence type="ECO:0000313" key="14">
    <source>
        <dbReference type="Proteomes" id="UP000007754"/>
    </source>
</evidence>
<dbReference type="GO" id="GO:0005615">
    <property type="term" value="C:extracellular space"/>
    <property type="evidence" value="ECO:0007669"/>
    <property type="project" value="UniProtKB-KW"/>
</dbReference>
<dbReference type="Proteomes" id="UP000007754">
    <property type="component" value="Unplaced"/>
</dbReference>
<dbReference type="AlphaFoldDB" id="A0A674H1J0"/>
<reference evidence="13" key="2">
    <citation type="submission" date="2025-09" db="UniProtKB">
        <authorList>
            <consortium name="Ensembl"/>
        </authorList>
    </citation>
    <scope>IDENTIFICATION</scope>
</reference>
<organism evidence="13 14">
    <name type="scientific">Taeniopygia guttata</name>
    <name type="common">Zebra finch</name>
    <name type="synonym">Poephila guttata</name>
    <dbReference type="NCBI Taxonomy" id="59729"/>
    <lineage>
        <taxon>Eukaryota</taxon>
        <taxon>Metazoa</taxon>
        <taxon>Chordata</taxon>
        <taxon>Craniata</taxon>
        <taxon>Vertebrata</taxon>
        <taxon>Euteleostomi</taxon>
        <taxon>Archelosauria</taxon>
        <taxon>Archosauria</taxon>
        <taxon>Dinosauria</taxon>
        <taxon>Saurischia</taxon>
        <taxon>Theropoda</taxon>
        <taxon>Coelurosauria</taxon>
        <taxon>Aves</taxon>
        <taxon>Neognathae</taxon>
        <taxon>Neoaves</taxon>
        <taxon>Telluraves</taxon>
        <taxon>Australaves</taxon>
        <taxon>Passeriformes</taxon>
        <taxon>Passeroidea</taxon>
        <taxon>Estrildidae</taxon>
        <taxon>Estrildinae</taxon>
        <taxon>Taeniopygia</taxon>
    </lineage>
</organism>